<evidence type="ECO:0000256" key="4">
    <source>
        <dbReference type="ARBA" id="ARBA00022491"/>
    </source>
</evidence>
<dbReference type="GO" id="GO:0010133">
    <property type="term" value="P:L-proline catabolic process to L-glutamate"/>
    <property type="evidence" value="ECO:0007669"/>
    <property type="project" value="UniProtKB-UniRule"/>
</dbReference>
<dbReference type="InterPro" id="IPR041349">
    <property type="entry name" value="PRODH"/>
</dbReference>
<comment type="function">
    <text evidence="18">Oxidizes proline to glutamate for use as a carbon and nitrogen source.</text>
</comment>
<feature type="domain" description="Aldehyde dehydrogenase" evidence="20">
    <location>
        <begin position="592"/>
        <end position="1024"/>
    </location>
</feature>
<feature type="domain" description="Proline utilization A proline dehydrogenase N-terminal" evidence="23">
    <location>
        <begin position="30"/>
        <end position="77"/>
    </location>
</feature>
<keyword evidence="13" id="KW-0511">Multifunctional enzyme</keyword>
<dbReference type="NCBIfam" id="TIGR01238">
    <property type="entry name" value="D1pyr5carbox3"/>
    <property type="match status" value="1"/>
</dbReference>
<dbReference type="Pfam" id="PF14850">
    <property type="entry name" value="Pro_dh-DNA_bdg"/>
    <property type="match status" value="1"/>
</dbReference>
<dbReference type="InterPro" id="IPR024082">
    <property type="entry name" value="PRODH_PutA_dom_II"/>
</dbReference>
<evidence type="ECO:0000256" key="15">
    <source>
        <dbReference type="ARBA" id="ARBA00048779"/>
    </source>
</evidence>
<dbReference type="EMBL" id="BMDP01000001">
    <property type="protein sequence ID" value="GGI53166.1"/>
    <property type="molecule type" value="Genomic_DNA"/>
</dbReference>
<keyword evidence="9 18" id="KW-0520">NAD</keyword>
<accession>A0A8J3AX55</accession>
<evidence type="ECO:0000256" key="16">
    <source>
        <dbReference type="ARBA" id="ARBA00060889"/>
    </source>
</evidence>
<dbReference type="GO" id="GO:0004657">
    <property type="term" value="F:proline dehydrogenase activity"/>
    <property type="evidence" value="ECO:0007669"/>
    <property type="project" value="UniProtKB-UniRule"/>
</dbReference>
<evidence type="ECO:0000256" key="1">
    <source>
        <dbReference type="ARBA" id="ARBA00001974"/>
    </source>
</evidence>
<keyword evidence="11 18" id="KW-0238">DNA-binding</keyword>
<dbReference type="Gene3D" id="1.20.5.550">
    <property type="entry name" value="Single Helix bin"/>
    <property type="match status" value="1"/>
</dbReference>
<dbReference type="FunFam" id="3.40.309.10:FF:000005">
    <property type="entry name" value="1-pyrroline-5-carboxylate dehydrogenase 1"/>
    <property type="match status" value="1"/>
</dbReference>
<keyword evidence="10 18" id="KW-0642">Proline metabolism</keyword>
<comment type="similarity">
    <text evidence="16 18">In the N-terminal section; belongs to the proline dehydrogenase family.</text>
</comment>
<dbReference type="FunFam" id="3.20.20.220:FF:000004">
    <property type="entry name" value="Bifunctional protein PutA"/>
    <property type="match status" value="1"/>
</dbReference>
<dbReference type="Gene3D" id="3.20.20.220">
    <property type="match status" value="1"/>
</dbReference>
<dbReference type="PANTHER" id="PTHR42862:SF1">
    <property type="entry name" value="DELTA-1-PYRROLINE-5-CARBOXYLATE DEHYDROGENASE 2, ISOFORM A-RELATED"/>
    <property type="match status" value="1"/>
</dbReference>
<dbReference type="PIRSF" id="PIRSF000197">
    <property type="entry name" value="Bifunct_PutA"/>
    <property type="match status" value="1"/>
</dbReference>
<keyword evidence="8 18" id="KW-0805">Transcription regulation</keyword>
<dbReference type="GO" id="GO:0003700">
    <property type="term" value="F:DNA-binding transcription factor activity"/>
    <property type="evidence" value="ECO:0007669"/>
    <property type="project" value="InterPro"/>
</dbReference>
<dbReference type="Gene3D" id="3.40.309.10">
    <property type="entry name" value="Aldehyde Dehydrogenase, Chain A, domain 2"/>
    <property type="match status" value="1"/>
</dbReference>
<dbReference type="SUPFAM" id="SSF81935">
    <property type="entry name" value="N-terminal domain of bifunctional PutA protein"/>
    <property type="match status" value="1"/>
</dbReference>
<proteinExistence type="inferred from homology"/>
<evidence type="ECO:0000259" key="22">
    <source>
        <dbReference type="Pfam" id="PF14850"/>
    </source>
</evidence>
<dbReference type="NCBIfam" id="NF008869">
    <property type="entry name" value="PRK11904.1"/>
    <property type="match status" value="1"/>
</dbReference>
<sequence>MSDAPATPMPAPAAFAAFPVFATTLPVAVSPTRTAIAAAIRRDERTAVHTLLAQWQAGNDERRQAQELARRLIAPLRAKPGGSSGIDALMHEFSLSSAEGVALMCLAEALLRIPDRATADRLIADKIAHGDWRTHVGHSPSLLVDAAAWSLLLTGRWLDAVQTPSLETTLTHALARGGAPLIRKAMDHAMRLLGERFVAGRDIGEALHRAQRREERGYRHSYDMLGEAALTAADADTYLRSYQDALHAIGRNIRRNDHHAHNIETAPGISVKLSALHPRYAHAQRERVMHELLPRLKALLLLAKDYGIGINIDAEEADRLELSLDLLDALACDMDLAGFDGLGFVVQAYQKRAPFVIDHLIDMARRNNRRLMIRLVKGAYWDTEIKRAQIDGLPGYPVYTHKAYTDLSYLVCAQRLLEAADAVYPQFATHNALTLAAVHAKARALGVTRYEFQCLHGMGEALYDQIAGEGLDVPCRIYAPVGSHETLLPYLVRRLLENGANSSFVNQLVDADITEQQLLADPAETAASLAGTPHPRIPLPVDLYAPRRNAPGIDIADDGDLAALADTLHPFAAMQWQAAPATLATLAPVFIRNPADHADIVGTVCDTDDRALDAMLASATSSTWHTTPSTMRRQILLDAADLFEHHRAELLALLIREAGRTLPNAIGEWREAVDFLRYYAGAINNINDNDGNTLPLGTVACISPWNFPLSIFTGQIAATLAAGNTVLAKPAEQTPLIAGRVVQLLHEAGVPCDALHFVPGKGETTGAHLVADPRVDGVLFTGSTDAARAIHRTLVKRMAQEKRELALIAETGGQNAMIVDSSALCEQVVRDALASAFDSAGQRCSALRMLCLQEEIADRTLAMLIGAMHELRIGRPDALDTDIGPVIDAEAQHRLHEYIAHARDAGRLLAQLPLPANAEAGTFVAPTIIHIDRIADIPHEVFGPVLHVLRYRREALPQMIDELNATGYGLTLGIHTRLDETARFITEHARTGNVYVNRNMIGAVVGSQPFGGTGLSGTGPKAGGPLYLPRLQRGSLPRLSSALPSPTTAASSETVERIAWQAMRQWHIRDGQDRDFTSRCDCYDAASLYGRSLPLPGPTGESNRLDFIARGTVCCIANDMAALLNQLAATLASGNRAVIDTAAAALLPSDLPKAIQAAMRIVPHYRDCHDANLILIDEACVHRLPACVAVDGFIAPVLLTTAEEDIPLWRLAGEQAVCTNTAAAGGNTALMTLAS</sequence>
<keyword evidence="7 18" id="KW-0560">Oxidoreductase</keyword>
<dbReference type="InterPro" id="IPR016162">
    <property type="entry name" value="Ald_DH_N"/>
</dbReference>
<evidence type="ECO:0000256" key="12">
    <source>
        <dbReference type="ARBA" id="ARBA00023163"/>
    </source>
</evidence>
<comment type="pathway">
    <text evidence="3 18">Amino-acid degradation; L-proline degradation into L-glutamate; L-glutamate from L-proline: step 2/2.</text>
</comment>
<dbReference type="EC" id="1.5.5.2" evidence="18"/>
<dbReference type="InterPro" id="IPR002872">
    <property type="entry name" value="Proline_DH_dom"/>
</dbReference>
<evidence type="ECO:0000256" key="19">
    <source>
        <dbReference type="PIRSR" id="PIRSR000197-1"/>
    </source>
</evidence>
<name>A0A8J3AX55_9BURK</name>
<evidence type="ECO:0000256" key="5">
    <source>
        <dbReference type="ARBA" id="ARBA00022630"/>
    </source>
</evidence>
<evidence type="ECO:0000256" key="3">
    <source>
        <dbReference type="ARBA" id="ARBA00004786"/>
    </source>
</evidence>
<dbReference type="Gene3D" id="1.20.5.460">
    <property type="entry name" value="Single helix bin"/>
    <property type="match status" value="1"/>
</dbReference>
<dbReference type="InterPro" id="IPR016163">
    <property type="entry name" value="Ald_DH_C"/>
</dbReference>
<dbReference type="InterPro" id="IPR029041">
    <property type="entry name" value="FAD-linked_oxidoreductase-like"/>
</dbReference>
<dbReference type="EC" id="1.2.1.88" evidence="18"/>
<dbReference type="InterPro" id="IPR024090">
    <property type="entry name" value="PRODH_PutA_dom_I"/>
</dbReference>
<comment type="cofactor">
    <cofactor evidence="1 18">
        <name>FAD</name>
        <dbReference type="ChEBI" id="CHEBI:57692"/>
    </cofactor>
</comment>
<evidence type="ECO:0000256" key="11">
    <source>
        <dbReference type="ARBA" id="ARBA00023125"/>
    </source>
</evidence>
<organism evidence="24 25">
    <name type="scientific">Oxalicibacterium solurbis</name>
    <dbReference type="NCBI Taxonomy" id="69280"/>
    <lineage>
        <taxon>Bacteria</taxon>
        <taxon>Pseudomonadati</taxon>
        <taxon>Pseudomonadota</taxon>
        <taxon>Betaproteobacteria</taxon>
        <taxon>Burkholderiales</taxon>
        <taxon>Oxalobacteraceae</taxon>
        <taxon>Oxalicibacterium</taxon>
    </lineage>
</organism>
<comment type="similarity">
    <text evidence="17 18">In the C-terminal section; belongs to the aldehyde dehydrogenase family.</text>
</comment>
<dbReference type="InterPro" id="IPR025703">
    <property type="entry name" value="Bifunct_PutA"/>
</dbReference>
<feature type="domain" description="Proline dehydrogenase PutA" evidence="22">
    <location>
        <begin position="86"/>
        <end position="197"/>
    </location>
</feature>
<evidence type="ECO:0000259" key="21">
    <source>
        <dbReference type="Pfam" id="PF01619"/>
    </source>
</evidence>
<keyword evidence="25" id="KW-1185">Reference proteome</keyword>
<dbReference type="AlphaFoldDB" id="A0A8J3AX55"/>
<dbReference type="SUPFAM" id="SSF53720">
    <property type="entry name" value="ALDH-like"/>
    <property type="match status" value="1"/>
</dbReference>
<evidence type="ECO:0000256" key="13">
    <source>
        <dbReference type="ARBA" id="ARBA00023268"/>
    </source>
</evidence>
<reference evidence="24" key="2">
    <citation type="submission" date="2020-09" db="EMBL/GenBank/DDBJ databases">
        <authorList>
            <person name="Sun Q."/>
            <person name="Sedlacek I."/>
        </authorList>
    </citation>
    <scope>NUCLEOTIDE SEQUENCE</scope>
    <source>
        <strain evidence="24">CCM 7664</strain>
    </source>
</reference>
<evidence type="ECO:0000256" key="2">
    <source>
        <dbReference type="ARBA" id="ARBA00004739"/>
    </source>
</evidence>
<keyword evidence="4 18" id="KW-0678">Repressor</keyword>
<evidence type="ECO:0000256" key="14">
    <source>
        <dbReference type="ARBA" id="ARBA00048142"/>
    </source>
</evidence>
<dbReference type="InterPro" id="IPR016160">
    <property type="entry name" value="Ald_DH_CS_CYS"/>
</dbReference>
<gene>
    <name evidence="24" type="primary">putA</name>
    <name evidence="24" type="ORF">GCM10011430_03400</name>
</gene>
<evidence type="ECO:0000313" key="24">
    <source>
        <dbReference type="EMBL" id="GGI53166.1"/>
    </source>
</evidence>
<evidence type="ECO:0000256" key="6">
    <source>
        <dbReference type="ARBA" id="ARBA00022827"/>
    </source>
</evidence>
<evidence type="ECO:0000256" key="10">
    <source>
        <dbReference type="ARBA" id="ARBA00023062"/>
    </source>
</evidence>
<feature type="active site" evidence="19">
    <location>
        <position position="810"/>
    </location>
</feature>
<dbReference type="InterPro" id="IPR016161">
    <property type="entry name" value="Ald_DH/histidinol_DH"/>
</dbReference>
<dbReference type="PROSITE" id="PS00070">
    <property type="entry name" value="ALDEHYDE_DEHYDR_CYS"/>
    <property type="match status" value="1"/>
</dbReference>
<evidence type="ECO:0000256" key="7">
    <source>
        <dbReference type="ARBA" id="ARBA00023002"/>
    </source>
</evidence>
<evidence type="ECO:0000256" key="18">
    <source>
        <dbReference type="PIRNR" id="PIRNR000197"/>
    </source>
</evidence>
<evidence type="ECO:0000259" key="20">
    <source>
        <dbReference type="Pfam" id="PF00171"/>
    </source>
</evidence>
<dbReference type="GO" id="GO:0009898">
    <property type="term" value="C:cytoplasmic side of plasma membrane"/>
    <property type="evidence" value="ECO:0007669"/>
    <property type="project" value="TreeGrafter"/>
</dbReference>
<comment type="caution">
    <text evidence="24">The sequence shown here is derived from an EMBL/GenBank/DDBJ whole genome shotgun (WGS) entry which is preliminary data.</text>
</comment>
<dbReference type="InterPro" id="IPR005933">
    <property type="entry name" value="PutA_C"/>
</dbReference>
<dbReference type="Gene3D" id="3.40.605.10">
    <property type="entry name" value="Aldehyde Dehydrogenase, Chain A, domain 1"/>
    <property type="match status" value="1"/>
</dbReference>
<protein>
    <recommendedName>
        <fullName evidence="18">Bifunctional protein PutA</fullName>
    </recommendedName>
    <domain>
        <recommendedName>
            <fullName evidence="18">Proline dehydrogenase</fullName>
            <ecNumber evidence="18">1.5.5.2</ecNumber>
        </recommendedName>
        <alternativeName>
            <fullName evidence="18">Proline oxidase</fullName>
        </alternativeName>
    </domain>
    <domain>
        <recommendedName>
            <fullName evidence="18">Delta-1-pyrroline-5-carboxylate dehydrogenase</fullName>
            <shortName evidence="18">P5C dehydrogenase</shortName>
            <ecNumber evidence="18">1.2.1.88</ecNumber>
        </recommendedName>
        <alternativeName>
            <fullName evidence="18">L-glutamate gamma-semialdehyde dehydrogenase</fullName>
        </alternativeName>
    </domain>
</protein>
<dbReference type="RefSeq" id="WP_229723908.1">
    <property type="nucleotide sequence ID" value="NZ_BMDP01000001.1"/>
</dbReference>
<dbReference type="UniPathway" id="UPA00261">
    <property type="reaction ID" value="UER00373"/>
</dbReference>
<feature type="active site" evidence="19">
    <location>
        <position position="844"/>
    </location>
</feature>
<evidence type="ECO:0000256" key="17">
    <source>
        <dbReference type="ARBA" id="ARBA00060911"/>
    </source>
</evidence>
<comment type="catalytic activity">
    <reaction evidence="14 18">
        <text>L-glutamate 5-semialdehyde + NAD(+) + H2O = L-glutamate + NADH + 2 H(+)</text>
        <dbReference type="Rhea" id="RHEA:30235"/>
        <dbReference type="ChEBI" id="CHEBI:15377"/>
        <dbReference type="ChEBI" id="CHEBI:15378"/>
        <dbReference type="ChEBI" id="CHEBI:29985"/>
        <dbReference type="ChEBI" id="CHEBI:57540"/>
        <dbReference type="ChEBI" id="CHEBI:57945"/>
        <dbReference type="ChEBI" id="CHEBI:58066"/>
        <dbReference type="EC" id="1.2.1.88"/>
    </reaction>
</comment>
<keyword evidence="6 18" id="KW-0274">FAD</keyword>
<dbReference type="GO" id="GO:0003842">
    <property type="term" value="F:L-glutamate gamma-semialdehyde dehydrogenase activity"/>
    <property type="evidence" value="ECO:0007669"/>
    <property type="project" value="UniProtKB-UniRule"/>
</dbReference>
<dbReference type="Pfam" id="PF01619">
    <property type="entry name" value="Pro_dh"/>
    <property type="match status" value="1"/>
</dbReference>
<comment type="pathway">
    <text evidence="2 18">Amino-acid degradation; L-proline degradation into L-glutamate; L-glutamate from L-proline: step 1/2.</text>
</comment>
<evidence type="ECO:0000313" key="25">
    <source>
        <dbReference type="Proteomes" id="UP000627205"/>
    </source>
</evidence>
<dbReference type="GO" id="GO:0003677">
    <property type="term" value="F:DNA binding"/>
    <property type="evidence" value="ECO:0007669"/>
    <property type="project" value="UniProtKB-KW"/>
</dbReference>
<dbReference type="PANTHER" id="PTHR42862">
    <property type="entry name" value="DELTA-1-PYRROLINE-5-CARBOXYLATE DEHYDROGENASE 1, ISOFORM A-RELATED"/>
    <property type="match status" value="1"/>
</dbReference>
<dbReference type="InterPro" id="IPR015590">
    <property type="entry name" value="Aldehyde_DH_dom"/>
</dbReference>
<evidence type="ECO:0000259" key="23">
    <source>
        <dbReference type="Pfam" id="PF18327"/>
    </source>
</evidence>
<comment type="catalytic activity">
    <reaction evidence="15 18">
        <text>L-proline + a quinone = (S)-1-pyrroline-5-carboxylate + a quinol + H(+)</text>
        <dbReference type="Rhea" id="RHEA:23784"/>
        <dbReference type="ChEBI" id="CHEBI:15378"/>
        <dbReference type="ChEBI" id="CHEBI:17388"/>
        <dbReference type="ChEBI" id="CHEBI:24646"/>
        <dbReference type="ChEBI" id="CHEBI:60039"/>
        <dbReference type="ChEBI" id="CHEBI:132124"/>
        <dbReference type="EC" id="1.5.5.2"/>
    </reaction>
</comment>
<keyword evidence="5 18" id="KW-0285">Flavoprotein</keyword>
<dbReference type="SUPFAM" id="SSF51730">
    <property type="entry name" value="FAD-linked oxidoreductase"/>
    <property type="match status" value="1"/>
</dbReference>
<dbReference type="CDD" id="cd07125">
    <property type="entry name" value="ALDH_PutA-P5CDH"/>
    <property type="match status" value="1"/>
</dbReference>
<dbReference type="Pfam" id="PF18327">
    <property type="entry name" value="PRODH"/>
    <property type="match status" value="1"/>
</dbReference>
<evidence type="ECO:0000256" key="9">
    <source>
        <dbReference type="ARBA" id="ARBA00023027"/>
    </source>
</evidence>
<dbReference type="Pfam" id="PF00171">
    <property type="entry name" value="Aldedh"/>
    <property type="match status" value="1"/>
</dbReference>
<feature type="domain" description="Proline dehydrogenase" evidence="21">
    <location>
        <begin position="206"/>
        <end position="507"/>
    </location>
</feature>
<reference evidence="24" key="1">
    <citation type="journal article" date="2014" name="Int. J. Syst. Evol. Microbiol.">
        <title>Complete genome sequence of Corynebacterium casei LMG S-19264T (=DSM 44701T), isolated from a smear-ripened cheese.</title>
        <authorList>
            <consortium name="US DOE Joint Genome Institute (JGI-PGF)"/>
            <person name="Walter F."/>
            <person name="Albersmeier A."/>
            <person name="Kalinowski J."/>
            <person name="Ruckert C."/>
        </authorList>
    </citation>
    <scope>NUCLEOTIDE SEQUENCE</scope>
    <source>
        <strain evidence="24">CCM 7664</strain>
    </source>
</reference>
<dbReference type="InterPro" id="IPR050485">
    <property type="entry name" value="Proline_metab_enzyme"/>
</dbReference>
<dbReference type="Proteomes" id="UP000627205">
    <property type="component" value="Unassembled WGS sequence"/>
</dbReference>
<evidence type="ECO:0000256" key="8">
    <source>
        <dbReference type="ARBA" id="ARBA00023015"/>
    </source>
</evidence>
<dbReference type="InterPro" id="IPR024089">
    <property type="entry name" value="PRODH_PutA_dom_I/II"/>
</dbReference>
<keyword evidence="12 18" id="KW-0804">Transcription</keyword>